<gene>
    <name evidence="1" type="ORF">CCACVL1_19083</name>
</gene>
<sequence length="49" mass="5143">MAAIDIRLGDQDISRTMPGYHHFTPTTLANPTLLALPPSAAALGFAPPL</sequence>
<dbReference type="Gramene" id="OMO70141">
    <property type="protein sequence ID" value="OMO70141"/>
    <property type="gene ID" value="CCACVL1_19083"/>
</dbReference>
<dbReference type="EMBL" id="AWWV01011845">
    <property type="protein sequence ID" value="OMO70141.1"/>
    <property type="molecule type" value="Genomic_DNA"/>
</dbReference>
<accession>A0A1R3HII9</accession>
<reference evidence="1 2" key="1">
    <citation type="submission" date="2013-09" db="EMBL/GenBank/DDBJ databases">
        <title>Corchorus capsularis genome sequencing.</title>
        <authorList>
            <person name="Alam M."/>
            <person name="Haque M.S."/>
            <person name="Islam M.S."/>
            <person name="Emdad E.M."/>
            <person name="Islam M.M."/>
            <person name="Ahmed B."/>
            <person name="Halim A."/>
            <person name="Hossen Q.M.M."/>
            <person name="Hossain M.Z."/>
            <person name="Ahmed R."/>
            <person name="Khan M.M."/>
            <person name="Islam R."/>
            <person name="Rashid M.M."/>
            <person name="Khan S.A."/>
            <person name="Rahman M.S."/>
            <person name="Alam M."/>
        </authorList>
    </citation>
    <scope>NUCLEOTIDE SEQUENCE [LARGE SCALE GENOMIC DNA]</scope>
    <source>
        <strain evidence="2">cv. CVL-1</strain>
        <tissue evidence="1">Whole seedling</tissue>
    </source>
</reference>
<protein>
    <submittedName>
        <fullName evidence="1">Uncharacterized protein</fullName>
    </submittedName>
</protein>
<dbReference type="AlphaFoldDB" id="A0A1R3HII9"/>
<dbReference type="Proteomes" id="UP000188268">
    <property type="component" value="Unassembled WGS sequence"/>
</dbReference>
<evidence type="ECO:0000313" key="2">
    <source>
        <dbReference type="Proteomes" id="UP000188268"/>
    </source>
</evidence>
<organism evidence="1 2">
    <name type="scientific">Corchorus capsularis</name>
    <name type="common">Jute</name>
    <dbReference type="NCBI Taxonomy" id="210143"/>
    <lineage>
        <taxon>Eukaryota</taxon>
        <taxon>Viridiplantae</taxon>
        <taxon>Streptophyta</taxon>
        <taxon>Embryophyta</taxon>
        <taxon>Tracheophyta</taxon>
        <taxon>Spermatophyta</taxon>
        <taxon>Magnoliopsida</taxon>
        <taxon>eudicotyledons</taxon>
        <taxon>Gunneridae</taxon>
        <taxon>Pentapetalae</taxon>
        <taxon>rosids</taxon>
        <taxon>malvids</taxon>
        <taxon>Malvales</taxon>
        <taxon>Malvaceae</taxon>
        <taxon>Grewioideae</taxon>
        <taxon>Apeibeae</taxon>
        <taxon>Corchorus</taxon>
    </lineage>
</organism>
<name>A0A1R3HII9_COCAP</name>
<comment type="caution">
    <text evidence="1">The sequence shown here is derived from an EMBL/GenBank/DDBJ whole genome shotgun (WGS) entry which is preliminary data.</text>
</comment>
<keyword evidence="2" id="KW-1185">Reference proteome</keyword>
<proteinExistence type="predicted"/>
<evidence type="ECO:0000313" key="1">
    <source>
        <dbReference type="EMBL" id="OMO70141.1"/>
    </source>
</evidence>